<dbReference type="EMBL" id="JAPTYD010000037">
    <property type="protein sequence ID" value="MCZ0963406.1"/>
    <property type="molecule type" value="Genomic_DNA"/>
</dbReference>
<accession>A0ABT4J8J2</accession>
<evidence type="ECO:0000256" key="1">
    <source>
        <dbReference type="ARBA" id="ARBA00005495"/>
    </source>
</evidence>
<dbReference type="Pfam" id="PF04828">
    <property type="entry name" value="GFA"/>
    <property type="match status" value="1"/>
</dbReference>
<sequence length="128" mass="14229">MAQFQGGCLCGKVRIEADGWPNRVGICHCLDCRKHHGALFFAAAIFPRTAVEITGETSSYKNRHFCPVCGSSVFAEGGEEIEVHLGALDAPDQLTPSYECWVSRREAWLPRFPMSRRYPENREVPGGS</sequence>
<evidence type="ECO:0000259" key="5">
    <source>
        <dbReference type="PROSITE" id="PS51891"/>
    </source>
</evidence>
<dbReference type="PANTHER" id="PTHR33337">
    <property type="entry name" value="GFA DOMAIN-CONTAINING PROTEIN"/>
    <property type="match status" value="1"/>
</dbReference>
<evidence type="ECO:0000256" key="4">
    <source>
        <dbReference type="ARBA" id="ARBA00023239"/>
    </source>
</evidence>
<name>A0ABT4J8J2_9RHOB</name>
<organism evidence="6 7">
    <name type="scientific">Paracoccus benzoatiresistens</name>
    <dbReference type="NCBI Taxonomy" id="2997341"/>
    <lineage>
        <taxon>Bacteria</taxon>
        <taxon>Pseudomonadati</taxon>
        <taxon>Pseudomonadota</taxon>
        <taxon>Alphaproteobacteria</taxon>
        <taxon>Rhodobacterales</taxon>
        <taxon>Paracoccaceae</taxon>
        <taxon>Paracoccus</taxon>
    </lineage>
</organism>
<feature type="domain" description="CENP-V/GFA" evidence="5">
    <location>
        <begin position="4"/>
        <end position="99"/>
    </location>
</feature>
<evidence type="ECO:0000256" key="3">
    <source>
        <dbReference type="ARBA" id="ARBA00022833"/>
    </source>
</evidence>
<dbReference type="PANTHER" id="PTHR33337:SF40">
    <property type="entry name" value="CENP-V_GFA DOMAIN-CONTAINING PROTEIN-RELATED"/>
    <property type="match status" value="1"/>
</dbReference>
<reference evidence="6" key="1">
    <citation type="submission" date="2022-12" db="EMBL/GenBank/DDBJ databases">
        <title>Paracoccus sp. EF6 isolated from a lake water.</title>
        <authorList>
            <person name="Liu H."/>
        </authorList>
    </citation>
    <scope>NUCLEOTIDE SEQUENCE</scope>
    <source>
        <strain evidence="6">EF6</strain>
    </source>
</reference>
<comment type="similarity">
    <text evidence="1">Belongs to the Gfa family.</text>
</comment>
<dbReference type="SUPFAM" id="SSF51316">
    <property type="entry name" value="Mss4-like"/>
    <property type="match status" value="1"/>
</dbReference>
<keyword evidence="3" id="KW-0862">Zinc</keyword>
<protein>
    <submittedName>
        <fullName evidence="6">GFA family protein</fullName>
    </submittedName>
</protein>
<keyword evidence="2" id="KW-0479">Metal-binding</keyword>
<proteinExistence type="inferred from homology"/>
<evidence type="ECO:0000313" key="7">
    <source>
        <dbReference type="Proteomes" id="UP001149822"/>
    </source>
</evidence>
<dbReference type="PROSITE" id="PS51891">
    <property type="entry name" value="CENP_V_GFA"/>
    <property type="match status" value="1"/>
</dbReference>
<dbReference type="InterPro" id="IPR006913">
    <property type="entry name" value="CENP-V/GFA"/>
</dbReference>
<dbReference type="Gene3D" id="3.90.1590.10">
    <property type="entry name" value="glutathione-dependent formaldehyde- activating enzyme (gfa)"/>
    <property type="match status" value="1"/>
</dbReference>
<dbReference type="RefSeq" id="WP_268943486.1">
    <property type="nucleotide sequence ID" value="NZ_JAPTYD010000037.1"/>
</dbReference>
<evidence type="ECO:0000256" key="2">
    <source>
        <dbReference type="ARBA" id="ARBA00022723"/>
    </source>
</evidence>
<evidence type="ECO:0000313" key="6">
    <source>
        <dbReference type="EMBL" id="MCZ0963406.1"/>
    </source>
</evidence>
<gene>
    <name evidence="6" type="ORF">OU682_17505</name>
</gene>
<comment type="caution">
    <text evidence="6">The sequence shown here is derived from an EMBL/GenBank/DDBJ whole genome shotgun (WGS) entry which is preliminary data.</text>
</comment>
<keyword evidence="4" id="KW-0456">Lyase</keyword>
<dbReference type="Proteomes" id="UP001149822">
    <property type="component" value="Unassembled WGS sequence"/>
</dbReference>
<dbReference type="InterPro" id="IPR011057">
    <property type="entry name" value="Mss4-like_sf"/>
</dbReference>
<keyword evidence="7" id="KW-1185">Reference proteome</keyword>